<organism evidence="8 9">
    <name type="scientific">Dioszegia hungarica</name>
    <dbReference type="NCBI Taxonomy" id="4972"/>
    <lineage>
        <taxon>Eukaryota</taxon>
        <taxon>Fungi</taxon>
        <taxon>Dikarya</taxon>
        <taxon>Basidiomycota</taxon>
        <taxon>Agaricomycotina</taxon>
        <taxon>Tremellomycetes</taxon>
        <taxon>Tremellales</taxon>
        <taxon>Bulleribasidiaceae</taxon>
        <taxon>Dioszegia</taxon>
    </lineage>
</organism>
<dbReference type="PANTHER" id="PTHR23502">
    <property type="entry name" value="MAJOR FACILITATOR SUPERFAMILY"/>
    <property type="match status" value="1"/>
</dbReference>
<dbReference type="RefSeq" id="XP_052948199.1">
    <property type="nucleotide sequence ID" value="XM_053089360.1"/>
</dbReference>
<evidence type="ECO:0000256" key="6">
    <source>
        <dbReference type="SAM" id="Phobius"/>
    </source>
</evidence>
<feature type="transmembrane region" description="Helical" evidence="6">
    <location>
        <begin position="377"/>
        <end position="396"/>
    </location>
</feature>
<sequence>MKDTLRDSFVGQILHAASGGKILPYAEERPGFEVPEKYKKRDPNEKNPKRFPNEDPDEHGLSEAARNVRREHLQERRSRGSEETVTGSGSGVDRENSGQGEGGGEGEEDEVEKAKKDAIIVDWYGDDDPENPLNWKLSKKCGVTAMIMLMTSSVYMGSSIWTPGIQDAMQYFGLGQVTVTLGLSLFVVGYAVGPLFLSPITEIPHIGRTLPYIVCLFLFTVLQVPTALVTNFAGFAILRFLAGFVGSPPLATGGASIQDMYTPHKVPYAMGLWGLSAASAPALAPIVASFAVEAKGWRWAFYEMLWLSGGSLAILLFLLPETSGPTILLRRAQRLRKLTGNDKIKSESEVETQHMSVNEIAKMSLLKPFTMIFKEPIVLAINLYIGLIYAILYSYFESFPLVYGPTGYGFSLGVSTLPFLALLVGALISYSVYAVWNRVYFEPKFHKLEGRVKPEMRLPMSMVGAFCFPICLFWFAWTSNRTHWISPVIASGFFGLGTTWMFMPFLTYLPHAYPTSAASVLASNDFVRSMMGAGMPLASVPLFHNIGIAWGNTMLGCLTVLFIPIPFILYKKGAWLRERSPNALKDKQIEEQEADPAAQPEKFKNKS</sequence>
<dbReference type="PROSITE" id="PS50850">
    <property type="entry name" value="MFS"/>
    <property type="match status" value="1"/>
</dbReference>
<protein>
    <submittedName>
        <fullName evidence="8">Multidrug resistance protein-like protein</fullName>
    </submittedName>
</protein>
<feature type="transmembrane region" description="Helical" evidence="6">
    <location>
        <begin position="483"/>
        <end position="506"/>
    </location>
</feature>
<dbReference type="AlphaFoldDB" id="A0AA38HE86"/>
<dbReference type="InterPro" id="IPR036259">
    <property type="entry name" value="MFS_trans_sf"/>
</dbReference>
<evidence type="ECO:0000313" key="9">
    <source>
        <dbReference type="Proteomes" id="UP001164286"/>
    </source>
</evidence>
<comment type="caution">
    <text evidence="8">The sequence shown here is derived from an EMBL/GenBank/DDBJ whole genome shotgun (WGS) entry which is preliminary data.</text>
</comment>
<feature type="region of interest" description="Disordered" evidence="5">
    <location>
        <begin position="585"/>
        <end position="607"/>
    </location>
</feature>
<evidence type="ECO:0000256" key="4">
    <source>
        <dbReference type="ARBA" id="ARBA00023136"/>
    </source>
</evidence>
<comment type="subcellular location">
    <subcellularLocation>
        <location evidence="1">Membrane</location>
        <topology evidence="1">Multi-pass membrane protein</topology>
    </subcellularLocation>
</comment>
<dbReference type="GeneID" id="77728565"/>
<dbReference type="CDD" id="cd17323">
    <property type="entry name" value="MFS_Tpo1_MDR_like"/>
    <property type="match status" value="1"/>
</dbReference>
<evidence type="ECO:0000256" key="3">
    <source>
        <dbReference type="ARBA" id="ARBA00022989"/>
    </source>
</evidence>
<dbReference type="InterPro" id="IPR011701">
    <property type="entry name" value="MFS"/>
</dbReference>
<feature type="transmembrane region" description="Helical" evidence="6">
    <location>
        <begin position="141"/>
        <end position="161"/>
    </location>
</feature>
<name>A0AA38HE86_9TREE</name>
<keyword evidence="2 6" id="KW-0812">Transmembrane</keyword>
<feature type="transmembrane region" description="Helical" evidence="6">
    <location>
        <begin position="416"/>
        <end position="436"/>
    </location>
</feature>
<dbReference type="Pfam" id="PF07690">
    <property type="entry name" value="MFS_1"/>
    <property type="match status" value="1"/>
</dbReference>
<feature type="transmembrane region" description="Helical" evidence="6">
    <location>
        <begin position="304"/>
        <end position="329"/>
    </location>
</feature>
<evidence type="ECO:0000313" key="8">
    <source>
        <dbReference type="EMBL" id="KAI9638422.1"/>
    </source>
</evidence>
<feature type="domain" description="Major facilitator superfamily (MFS) profile" evidence="7">
    <location>
        <begin position="143"/>
        <end position="574"/>
    </location>
</feature>
<keyword evidence="9" id="KW-1185">Reference proteome</keyword>
<dbReference type="PANTHER" id="PTHR23502:SF23">
    <property type="entry name" value="FLUCONAZOLE RESISTANCE PROTEIN 1"/>
    <property type="match status" value="1"/>
</dbReference>
<dbReference type="GO" id="GO:0015244">
    <property type="term" value="F:fluconazole transmembrane transporter activity"/>
    <property type="evidence" value="ECO:0007669"/>
    <property type="project" value="TreeGrafter"/>
</dbReference>
<dbReference type="SUPFAM" id="SSF103473">
    <property type="entry name" value="MFS general substrate transporter"/>
    <property type="match status" value="1"/>
</dbReference>
<dbReference type="EMBL" id="JAKWFO010000003">
    <property type="protein sequence ID" value="KAI9638422.1"/>
    <property type="molecule type" value="Genomic_DNA"/>
</dbReference>
<feature type="compositionally biased region" description="Basic and acidic residues" evidence="5">
    <location>
        <begin position="26"/>
        <end position="82"/>
    </location>
</feature>
<dbReference type="InterPro" id="IPR020846">
    <property type="entry name" value="MFS_dom"/>
</dbReference>
<evidence type="ECO:0000256" key="2">
    <source>
        <dbReference type="ARBA" id="ARBA00022692"/>
    </source>
</evidence>
<dbReference type="FunFam" id="1.20.1250.20:FF:000011">
    <property type="entry name" value="MFS multidrug transporter, putative"/>
    <property type="match status" value="1"/>
</dbReference>
<feature type="transmembrane region" description="Helical" evidence="6">
    <location>
        <begin position="549"/>
        <end position="570"/>
    </location>
</feature>
<proteinExistence type="predicted"/>
<feature type="transmembrane region" description="Helical" evidence="6">
    <location>
        <begin position="457"/>
        <end position="477"/>
    </location>
</feature>
<feature type="transmembrane region" description="Helical" evidence="6">
    <location>
        <begin position="272"/>
        <end position="292"/>
    </location>
</feature>
<dbReference type="GO" id="GO:1990961">
    <property type="term" value="P:xenobiotic detoxification by transmembrane export across the plasma membrane"/>
    <property type="evidence" value="ECO:0007669"/>
    <property type="project" value="TreeGrafter"/>
</dbReference>
<feature type="transmembrane region" description="Helical" evidence="6">
    <location>
        <begin position="173"/>
        <end position="197"/>
    </location>
</feature>
<gene>
    <name evidence="8" type="ORF">MKK02DRAFT_36164</name>
</gene>
<accession>A0AA38HE86</accession>
<keyword evidence="3 6" id="KW-1133">Transmembrane helix</keyword>
<feature type="transmembrane region" description="Helical" evidence="6">
    <location>
        <begin position="209"/>
        <end position="226"/>
    </location>
</feature>
<feature type="region of interest" description="Disordered" evidence="5">
    <location>
        <begin position="16"/>
        <end position="112"/>
    </location>
</feature>
<reference evidence="8" key="1">
    <citation type="journal article" date="2022" name="G3 (Bethesda)">
        <title>High quality genome of the basidiomycete yeast Dioszegia hungarica PDD-24b-2 isolated from cloud water.</title>
        <authorList>
            <person name="Jarrige D."/>
            <person name="Haridas S."/>
            <person name="Bleykasten-Grosshans C."/>
            <person name="Joly M."/>
            <person name="Nadalig T."/>
            <person name="Sancelme M."/>
            <person name="Vuilleumier S."/>
            <person name="Grigoriev I.V."/>
            <person name="Amato P."/>
            <person name="Bringel F."/>
        </authorList>
    </citation>
    <scope>NUCLEOTIDE SEQUENCE</scope>
    <source>
        <strain evidence="8">PDD-24b-2</strain>
    </source>
</reference>
<dbReference type="Proteomes" id="UP001164286">
    <property type="component" value="Unassembled WGS sequence"/>
</dbReference>
<dbReference type="Gene3D" id="1.20.1250.20">
    <property type="entry name" value="MFS general substrate transporter like domains"/>
    <property type="match status" value="1"/>
</dbReference>
<keyword evidence="4 6" id="KW-0472">Membrane</keyword>
<dbReference type="GO" id="GO:0005886">
    <property type="term" value="C:plasma membrane"/>
    <property type="evidence" value="ECO:0007669"/>
    <property type="project" value="TreeGrafter"/>
</dbReference>
<evidence type="ECO:0000256" key="1">
    <source>
        <dbReference type="ARBA" id="ARBA00004141"/>
    </source>
</evidence>
<feature type="transmembrane region" description="Helical" evidence="6">
    <location>
        <begin position="232"/>
        <end position="251"/>
    </location>
</feature>
<evidence type="ECO:0000256" key="5">
    <source>
        <dbReference type="SAM" id="MobiDB-lite"/>
    </source>
</evidence>
<feature type="transmembrane region" description="Helical" evidence="6">
    <location>
        <begin position="526"/>
        <end position="543"/>
    </location>
</feature>
<evidence type="ECO:0000259" key="7">
    <source>
        <dbReference type="PROSITE" id="PS50850"/>
    </source>
</evidence>